<dbReference type="EMBL" id="CP021330">
    <property type="protein sequence ID" value="AVX03682.1"/>
    <property type="molecule type" value="Genomic_DNA"/>
</dbReference>
<evidence type="ECO:0000259" key="1">
    <source>
        <dbReference type="PROSITE" id="PS50146"/>
    </source>
</evidence>
<dbReference type="Pfam" id="PF19279">
    <property type="entry name" value="YegS_C"/>
    <property type="match status" value="1"/>
</dbReference>
<dbReference type="SUPFAM" id="SSF111331">
    <property type="entry name" value="NAD kinase/diacylglycerol kinase-like"/>
    <property type="match status" value="1"/>
</dbReference>
<reference evidence="2 3" key="1">
    <citation type="submission" date="2017-05" db="EMBL/GenBank/DDBJ databases">
        <title>Genome Analysis of Maritalea myrionectae HL2708#5.</title>
        <authorList>
            <consortium name="Cotde Inc.-PKNU"/>
            <person name="Jang D."/>
            <person name="Oh H.-M."/>
        </authorList>
    </citation>
    <scope>NUCLEOTIDE SEQUENCE [LARGE SCALE GENOMIC DNA]</scope>
    <source>
        <strain evidence="2 3">HL2708#5</strain>
    </source>
</reference>
<dbReference type="InterPro" id="IPR001206">
    <property type="entry name" value="Diacylglycerol_kinase_cat_dom"/>
</dbReference>
<dbReference type="KEGG" id="mmyr:MXMO3_01151"/>
<dbReference type="PROSITE" id="PS50146">
    <property type="entry name" value="DAGK"/>
    <property type="match status" value="1"/>
</dbReference>
<feature type="domain" description="DAGKc" evidence="1">
    <location>
        <begin position="15"/>
        <end position="148"/>
    </location>
</feature>
<sequence>MPNAPQFGALQPESKVPMQICALLNKDGGTLKTIDIEEFAQNIREKFEAEGHEIDIEIVAGDQLIETLESIAENSKCEVVLAGGGDGTISAAAQYCWQSNKSLGVIPAGTMNLFARSLGLPLNLEDAIDALATGKQEKVDVATANGQLFLHQLSVGLHPKIVKLRDKQEHQSRFQKIFGSIKAALTTFSTPLHYTINLSLDGHEQQEKLSLITVSNNKYGRGHMPYADFPQAGELGVYSARPLPTQANLKLASDLLLGTWDTNPDLQERTARNVSIRFANSKKTPDITIDGELVSGEKRYDIEIQPKALRVLAPTEPETAQDES</sequence>
<accession>A0A2R4MCE3</accession>
<dbReference type="GO" id="GO:0005829">
    <property type="term" value="C:cytosol"/>
    <property type="evidence" value="ECO:0007669"/>
    <property type="project" value="TreeGrafter"/>
</dbReference>
<name>A0A2R4MCE3_9HYPH</name>
<dbReference type="GO" id="GO:0019242">
    <property type="term" value="P:methylglyoxal biosynthetic process"/>
    <property type="evidence" value="ECO:0007669"/>
    <property type="project" value="InterPro"/>
</dbReference>
<dbReference type="GO" id="GO:0008929">
    <property type="term" value="F:methylglyoxal synthase activity"/>
    <property type="evidence" value="ECO:0007669"/>
    <property type="project" value="InterPro"/>
</dbReference>
<dbReference type="InterPro" id="IPR045540">
    <property type="entry name" value="YegS/DAGK_C"/>
</dbReference>
<organism evidence="2 3">
    <name type="scientific">Maritalea myrionectae</name>
    <dbReference type="NCBI Taxonomy" id="454601"/>
    <lineage>
        <taxon>Bacteria</taxon>
        <taxon>Pseudomonadati</taxon>
        <taxon>Pseudomonadota</taxon>
        <taxon>Alphaproteobacteria</taxon>
        <taxon>Hyphomicrobiales</taxon>
        <taxon>Devosiaceae</taxon>
        <taxon>Maritalea</taxon>
    </lineage>
</organism>
<evidence type="ECO:0000313" key="3">
    <source>
        <dbReference type="Proteomes" id="UP000258927"/>
    </source>
</evidence>
<dbReference type="Proteomes" id="UP000258927">
    <property type="component" value="Chromosome"/>
</dbReference>
<dbReference type="Pfam" id="PF00781">
    <property type="entry name" value="DAGK_cat"/>
    <property type="match status" value="1"/>
</dbReference>
<dbReference type="InterPro" id="IPR004363">
    <property type="entry name" value="Methylgl_synth"/>
</dbReference>
<dbReference type="PANTHER" id="PTHR30492:SF0">
    <property type="entry name" value="METHYLGLYOXAL SYNTHASE"/>
    <property type="match status" value="1"/>
</dbReference>
<dbReference type="PANTHER" id="PTHR30492">
    <property type="entry name" value="METHYLGLYOXAL SYNTHASE"/>
    <property type="match status" value="1"/>
</dbReference>
<dbReference type="GO" id="GO:0016301">
    <property type="term" value="F:kinase activity"/>
    <property type="evidence" value="ECO:0007669"/>
    <property type="project" value="InterPro"/>
</dbReference>
<evidence type="ECO:0000313" key="2">
    <source>
        <dbReference type="EMBL" id="AVX03682.1"/>
    </source>
</evidence>
<dbReference type="InterPro" id="IPR016064">
    <property type="entry name" value="NAD/diacylglycerol_kinase_sf"/>
</dbReference>
<dbReference type="Gene3D" id="2.60.200.40">
    <property type="match status" value="1"/>
</dbReference>
<dbReference type="InterPro" id="IPR017438">
    <property type="entry name" value="ATP-NAD_kinase_N"/>
</dbReference>
<dbReference type="AlphaFoldDB" id="A0A2R4MCE3"/>
<keyword evidence="3" id="KW-1185">Reference proteome</keyword>
<protein>
    <submittedName>
        <fullName evidence="2">Undecaprenyl-diphosphate phosphatase</fullName>
    </submittedName>
</protein>
<gene>
    <name evidence="2" type="ORF">MXMO3_01151</name>
</gene>
<dbReference type="Gene3D" id="3.40.50.10330">
    <property type="entry name" value="Probable inorganic polyphosphate/atp-NAD kinase, domain 1"/>
    <property type="match status" value="1"/>
</dbReference>
<proteinExistence type="predicted"/>
<dbReference type="STRING" id="1122213.GCA_000423365_01645"/>